<comment type="caution">
    <text evidence="3">The sequence shown here is derived from an EMBL/GenBank/DDBJ whole genome shotgun (WGS) entry which is preliminary data.</text>
</comment>
<sequence>MKYVICFLVCLFLACKGVERPKKPDNLIAKEKMADILFDVFILNSAKGINKRVLETNGIMPEKFIFEKYNIDSAQFANSNDFYAYDVKTYEAIINSVLERIEREKKIYEQLDKEEAKERQRKADSIREARKENDSLFKIDKSKRPQLIENQ</sequence>
<accession>A0ABV9N4B2</accession>
<evidence type="ECO:0000256" key="1">
    <source>
        <dbReference type="SAM" id="MobiDB-lite"/>
    </source>
</evidence>
<dbReference type="Proteomes" id="UP001595953">
    <property type="component" value="Unassembled WGS sequence"/>
</dbReference>
<feature type="compositionally biased region" description="Basic and acidic residues" evidence="1">
    <location>
        <begin position="112"/>
        <end position="143"/>
    </location>
</feature>
<evidence type="ECO:0000313" key="3">
    <source>
        <dbReference type="EMBL" id="MFC4723166.1"/>
    </source>
</evidence>
<gene>
    <name evidence="3" type="ORF">ACFO5O_12590</name>
</gene>
<dbReference type="RefSeq" id="WP_387964308.1">
    <property type="nucleotide sequence ID" value="NZ_JBHSGP010000014.1"/>
</dbReference>
<proteinExistence type="predicted"/>
<feature type="region of interest" description="Disordered" evidence="1">
    <location>
        <begin position="112"/>
        <end position="151"/>
    </location>
</feature>
<dbReference type="InterPro" id="IPR025381">
    <property type="entry name" value="DUF4296"/>
</dbReference>
<feature type="domain" description="DUF4296" evidence="2">
    <location>
        <begin position="24"/>
        <end position="106"/>
    </location>
</feature>
<dbReference type="PROSITE" id="PS51257">
    <property type="entry name" value="PROKAR_LIPOPROTEIN"/>
    <property type="match status" value="1"/>
</dbReference>
<evidence type="ECO:0000259" key="2">
    <source>
        <dbReference type="Pfam" id="PF14129"/>
    </source>
</evidence>
<dbReference type="EMBL" id="JBHSGP010000014">
    <property type="protein sequence ID" value="MFC4723166.1"/>
    <property type="molecule type" value="Genomic_DNA"/>
</dbReference>
<protein>
    <submittedName>
        <fullName evidence="3">DUF4296 domain-containing protein</fullName>
    </submittedName>
</protein>
<keyword evidence="4" id="KW-1185">Reference proteome</keyword>
<organism evidence="3 4">
    <name type="scientific">Geojedonia litorea</name>
    <dbReference type="NCBI Taxonomy" id="1268269"/>
    <lineage>
        <taxon>Bacteria</taxon>
        <taxon>Pseudomonadati</taxon>
        <taxon>Bacteroidota</taxon>
        <taxon>Flavobacteriia</taxon>
        <taxon>Flavobacteriales</taxon>
        <taxon>Flavobacteriaceae</taxon>
        <taxon>Geojedonia</taxon>
    </lineage>
</organism>
<name>A0ABV9N4B2_9FLAO</name>
<dbReference type="Pfam" id="PF14129">
    <property type="entry name" value="DUF4296"/>
    <property type="match status" value="1"/>
</dbReference>
<evidence type="ECO:0000313" key="4">
    <source>
        <dbReference type="Proteomes" id="UP001595953"/>
    </source>
</evidence>
<reference evidence="4" key="1">
    <citation type="journal article" date="2019" name="Int. J. Syst. Evol. Microbiol.">
        <title>The Global Catalogue of Microorganisms (GCM) 10K type strain sequencing project: providing services to taxonomists for standard genome sequencing and annotation.</title>
        <authorList>
            <consortium name="The Broad Institute Genomics Platform"/>
            <consortium name="The Broad Institute Genome Sequencing Center for Infectious Disease"/>
            <person name="Wu L."/>
            <person name="Ma J."/>
        </authorList>
    </citation>
    <scope>NUCLEOTIDE SEQUENCE [LARGE SCALE GENOMIC DNA]</scope>
    <source>
        <strain evidence="4">CCUG 63682</strain>
    </source>
</reference>